<dbReference type="Gene3D" id="3.30.465.10">
    <property type="match status" value="1"/>
</dbReference>
<evidence type="ECO:0000256" key="4">
    <source>
        <dbReference type="ARBA" id="ARBA00022737"/>
    </source>
</evidence>
<dbReference type="InterPro" id="IPR016169">
    <property type="entry name" value="FAD-bd_PCMH_sub2"/>
</dbReference>
<evidence type="ECO:0000259" key="12">
    <source>
        <dbReference type="PROSITE" id="PS51846"/>
    </source>
</evidence>
<evidence type="ECO:0000256" key="5">
    <source>
        <dbReference type="ARBA" id="ARBA00022989"/>
    </source>
</evidence>
<keyword evidence="3 9" id="KW-0812">Transmembrane</keyword>
<feature type="transmembrane region" description="Helical" evidence="10">
    <location>
        <begin position="66"/>
        <end position="84"/>
    </location>
</feature>
<keyword evidence="6 8" id="KW-0129">CBS domain</keyword>
<dbReference type="AlphaFoldDB" id="A0A1I7EYW2"/>
<dbReference type="Pfam" id="PF03471">
    <property type="entry name" value="CorC_HlyC"/>
    <property type="match status" value="1"/>
</dbReference>
<evidence type="ECO:0000259" key="11">
    <source>
        <dbReference type="PROSITE" id="PS51371"/>
    </source>
</evidence>
<protein>
    <submittedName>
        <fullName evidence="13">Putative hemolysin</fullName>
    </submittedName>
</protein>
<keyword evidence="7 9" id="KW-0472">Membrane</keyword>
<evidence type="ECO:0000256" key="6">
    <source>
        <dbReference type="ARBA" id="ARBA00023122"/>
    </source>
</evidence>
<dbReference type="PROSITE" id="PS51846">
    <property type="entry name" value="CNNM"/>
    <property type="match status" value="1"/>
</dbReference>
<dbReference type="GO" id="GO:0005886">
    <property type="term" value="C:plasma membrane"/>
    <property type="evidence" value="ECO:0007669"/>
    <property type="project" value="TreeGrafter"/>
</dbReference>
<gene>
    <name evidence="13" type="ORF">SAMN05216508_101122</name>
</gene>
<feature type="domain" description="CNNM transmembrane" evidence="12">
    <location>
        <begin position="1"/>
        <end position="191"/>
    </location>
</feature>
<evidence type="ECO:0000256" key="7">
    <source>
        <dbReference type="ARBA" id="ARBA00023136"/>
    </source>
</evidence>
<evidence type="ECO:0000256" key="3">
    <source>
        <dbReference type="ARBA" id="ARBA00022692"/>
    </source>
</evidence>
<dbReference type="CDD" id="cd04590">
    <property type="entry name" value="CBS_pair_CorC_HlyC_assoc"/>
    <property type="match status" value="1"/>
</dbReference>
<feature type="domain" description="CBS" evidence="11">
    <location>
        <begin position="210"/>
        <end position="273"/>
    </location>
</feature>
<feature type="transmembrane region" description="Helical" evidence="10">
    <location>
        <begin position="135"/>
        <end position="155"/>
    </location>
</feature>
<keyword evidence="4" id="KW-0677">Repeat</keyword>
<dbReference type="EMBL" id="FPBT01000001">
    <property type="protein sequence ID" value="SFU29132.1"/>
    <property type="molecule type" value="Genomic_DNA"/>
</dbReference>
<name>A0A1I7EYW2_9FIRM</name>
<dbReference type="RefSeq" id="WP_090469238.1">
    <property type="nucleotide sequence ID" value="NZ_FOWF01000002.1"/>
</dbReference>
<dbReference type="InterPro" id="IPR000644">
    <property type="entry name" value="CBS_dom"/>
</dbReference>
<accession>A0A1I7EYW2</accession>
<dbReference type="PANTHER" id="PTHR22777:SF17">
    <property type="entry name" value="UPF0053 PROTEIN SLL0260"/>
    <property type="match status" value="1"/>
</dbReference>
<comment type="similarity">
    <text evidence="2">Belongs to the UPF0053 family.</text>
</comment>
<dbReference type="InterPro" id="IPR046342">
    <property type="entry name" value="CBS_dom_sf"/>
</dbReference>
<dbReference type="InterPro" id="IPR036318">
    <property type="entry name" value="FAD-bd_PCMH-like_sf"/>
</dbReference>
<sequence length="435" mass="49235">MDIPLYMTLSACLLLILNGIIVLDESAMESVSRSKLKQKLTEEEGNSKGKAEKLARLLDRPTRSKLTNRLLITAFTAAGTLLIWNAAASEILWRRSLLLVIYLACYVAFGFLFPFKIGRQHSESLSLKFIGMQTILNGLLLPVTALLSLAANLFLRIFRQDTNVDESEFSEEDVMSMLEEGQESGAIMEEGRRMIGSIFRFDDELAYEIMTPRTDVFMIDLSDEPSEYMDEFLELRYSRVPVCEDESDNIIGILNIKDYMMKAVSVGFENVEIRDILREPIFVPETKKIASLFMELQQANQHIAVLIDEYGGFSGIVTMEDIIEEIVGDISDEYDEAEDVITKIDQNTYLVDGTVSLDDLNEETGSGLESENSETIGGYIIDLIGEIPKDGYVNRTIESEGYRFTILSVQERRIEKVKFEILTPAEQSEEDEEEK</sequence>
<dbReference type="GO" id="GO:0050660">
    <property type="term" value="F:flavin adenine dinucleotide binding"/>
    <property type="evidence" value="ECO:0007669"/>
    <property type="project" value="InterPro"/>
</dbReference>
<proteinExistence type="inferred from homology"/>
<evidence type="ECO:0000256" key="9">
    <source>
        <dbReference type="PROSITE-ProRule" id="PRU01193"/>
    </source>
</evidence>
<dbReference type="InterPro" id="IPR005170">
    <property type="entry name" value="Transptr-assoc_dom"/>
</dbReference>
<dbReference type="Gene3D" id="3.10.580.10">
    <property type="entry name" value="CBS-domain"/>
    <property type="match status" value="1"/>
</dbReference>
<reference evidence="13 14" key="1">
    <citation type="submission" date="2016-10" db="EMBL/GenBank/DDBJ databases">
        <authorList>
            <person name="de Groot N.N."/>
        </authorList>
    </citation>
    <scope>NUCLEOTIDE SEQUENCE [LARGE SCALE GENOMIC DNA]</scope>
    <source>
        <strain evidence="13 14">KHGC13</strain>
    </source>
</reference>
<dbReference type="SUPFAM" id="SSF54631">
    <property type="entry name" value="CBS-domain pair"/>
    <property type="match status" value="1"/>
</dbReference>
<evidence type="ECO:0000313" key="13">
    <source>
        <dbReference type="EMBL" id="SFU29132.1"/>
    </source>
</evidence>
<feature type="domain" description="CBS" evidence="11">
    <location>
        <begin position="276"/>
        <end position="333"/>
    </location>
</feature>
<evidence type="ECO:0000256" key="1">
    <source>
        <dbReference type="ARBA" id="ARBA00004141"/>
    </source>
</evidence>
<dbReference type="SMART" id="SM01091">
    <property type="entry name" value="CorC_HlyC"/>
    <property type="match status" value="1"/>
</dbReference>
<keyword evidence="5 9" id="KW-1133">Transmembrane helix</keyword>
<evidence type="ECO:0000313" key="14">
    <source>
        <dbReference type="Proteomes" id="UP000198817"/>
    </source>
</evidence>
<organism evidence="13 14">
    <name type="scientific">Eubacterium pyruvativorans</name>
    <dbReference type="NCBI Taxonomy" id="155865"/>
    <lineage>
        <taxon>Bacteria</taxon>
        <taxon>Bacillati</taxon>
        <taxon>Bacillota</taxon>
        <taxon>Clostridia</taxon>
        <taxon>Eubacteriales</taxon>
        <taxon>Eubacteriaceae</taxon>
        <taxon>Eubacterium</taxon>
    </lineage>
</organism>
<evidence type="ECO:0000256" key="10">
    <source>
        <dbReference type="SAM" id="Phobius"/>
    </source>
</evidence>
<keyword evidence="14" id="KW-1185">Reference proteome</keyword>
<comment type="subcellular location">
    <subcellularLocation>
        <location evidence="1">Membrane</location>
        <topology evidence="1">Multi-pass membrane protein</topology>
    </subcellularLocation>
</comment>
<feature type="transmembrane region" description="Helical" evidence="10">
    <location>
        <begin position="96"/>
        <end position="115"/>
    </location>
</feature>
<dbReference type="InterPro" id="IPR002550">
    <property type="entry name" value="CNNM"/>
</dbReference>
<dbReference type="STRING" id="155865.SAMN05216515_102123"/>
<dbReference type="FunFam" id="3.10.580.10:FF:000002">
    <property type="entry name" value="Magnesium/cobalt efflux protein CorC"/>
    <property type="match status" value="1"/>
</dbReference>
<dbReference type="Pfam" id="PF01595">
    <property type="entry name" value="CNNM"/>
    <property type="match status" value="1"/>
</dbReference>
<dbReference type="OrthoDB" id="9798188at2"/>
<evidence type="ECO:0000256" key="8">
    <source>
        <dbReference type="PROSITE-ProRule" id="PRU00703"/>
    </source>
</evidence>
<dbReference type="PANTHER" id="PTHR22777">
    <property type="entry name" value="HEMOLYSIN-RELATED"/>
    <property type="match status" value="1"/>
</dbReference>
<dbReference type="SUPFAM" id="SSF56176">
    <property type="entry name" value="FAD-binding/transporter-associated domain-like"/>
    <property type="match status" value="1"/>
</dbReference>
<evidence type="ECO:0000256" key="2">
    <source>
        <dbReference type="ARBA" id="ARBA00006337"/>
    </source>
</evidence>
<dbReference type="Pfam" id="PF00571">
    <property type="entry name" value="CBS"/>
    <property type="match status" value="2"/>
</dbReference>
<dbReference type="PROSITE" id="PS51371">
    <property type="entry name" value="CBS"/>
    <property type="match status" value="2"/>
</dbReference>
<dbReference type="InterPro" id="IPR044751">
    <property type="entry name" value="Ion_transp-like_CBS"/>
</dbReference>
<dbReference type="Proteomes" id="UP000198817">
    <property type="component" value="Unassembled WGS sequence"/>
</dbReference>
<feature type="transmembrane region" description="Helical" evidence="10">
    <location>
        <begin position="6"/>
        <end position="23"/>
    </location>
</feature>